<sequence>SVYGVTFVGARAQILPRLEEINDKNIYLENELKKPEGMRDPDLTQPGTVFDRDQLNAASYYLARVTLKSIGETFQSANEIQHWLGQLAKICTDSGQPVSWVTPLGLPVVQPYKHGAKQQVHTAMQTVVVREFIDDSPVHKVKQRNAFPPNFVHSIDSTHMLMTARACEKQGIAFTAVHDS</sequence>
<comment type="catalytic activity">
    <reaction evidence="7">
        <text>RNA(n) + a ribonucleoside 5'-triphosphate = RNA(n+1) + diphosphate</text>
        <dbReference type="Rhea" id="RHEA:21248"/>
        <dbReference type="Rhea" id="RHEA-COMP:14527"/>
        <dbReference type="Rhea" id="RHEA-COMP:17342"/>
        <dbReference type="ChEBI" id="CHEBI:33019"/>
        <dbReference type="ChEBI" id="CHEBI:61557"/>
        <dbReference type="ChEBI" id="CHEBI:140395"/>
        <dbReference type="EC" id="2.7.7.6"/>
    </reaction>
</comment>
<keyword evidence="3" id="KW-0240">DNA-directed RNA polymerase</keyword>
<evidence type="ECO:0000256" key="1">
    <source>
        <dbReference type="ARBA" id="ARBA00009493"/>
    </source>
</evidence>
<organism evidence="9">
    <name type="scientific">Thraustochytrium aureum</name>
    <dbReference type="NCBI Taxonomy" id="42467"/>
    <lineage>
        <taxon>Eukaryota</taxon>
        <taxon>Sar</taxon>
        <taxon>Stramenopiles</taxon>
        <taxon>Bigyra</taxon>
        <taxon>Labyrinthulomycetes</taxon>
        <taxon>Thraustochytrida</taxon>
        <taxon>Thraustochytriidae</taxon>
        <taxon>Thraustochytrium</taxon>
    </lineage>
</organism>
<proteinExistence type="inferred from homology"/>
<evidence type="ECO:0000256" key="7">
    <source>
        <dbReference type="ARBA" id="ARBA00048552"/>
    </source>
</evidence>
<dbReference type="PANTHER" id="PTHR10102:SF0">
    <property type="entry name" value="DNA-DIRECTED RNA POLYMERASE, MITOCHONDRIAL"/>
    <property type="match status" value="1"/>
</dbReference>
<evidence type="ECO:0000256" key="2">
    <source>
        <dbReference type="ARBA" id="ARBA00012418"/>
    </source>
</evidence>
<dbReference type="InterPro" id="IPR043502">
    <property type="entry name" value="DNA/RNA_pol_sf"/>
</dbReference>
<evidence type="ECO:0000256" key="4">
    <source>
        <dbReference type="ARBA" id="ARBA00022679"/>
    </source>
</evidence>
<keyword evidence="4" id="KW-0808">Transferase</keyword>
<dbReference type="EMBL" id="U34285">
    <property type="protein sequence ID" value="AAB01081.1"/>
    <property type="molecule type" value="Genomic_DNA"/>
</dbReference>
<dbReference type="InterPro" id="IPR002092">
    <property type="entry name" value="DNA-dir_Rpol_phage-type"/>
</dbReference>
<protein>
    <recommendedName>
        <fullName evidence="2">DNA-directed RNA polymerase</fullName>
        <ecNumber evidence="2">2.7.7.6</ecNumber>
    </recommendedName>
</protein>
<dbReference type="Pfam" id="PF00940">
    <property type="entry name" value="RNA_pol"/>
    <property type="match status" value="1"/>
</dbReference>
<comment type="similarity">
    <text evidence="1">Belongs to the phage and mitochondrial RNA polymerase family.</text>
</comment>
<dbReference type="GO" id="GO:0034245">
    <property type="term" value="C:mitochondrial DNA-directed RNA polymerase complex"/>
    <property type="evidence" value="ECO:0007669"/>
    <property type="project" value="TreeGrafter"/>
</dbReference>
<dbReference type="GO" id="GO:0006390">
    <property type="term" value="P:mitochondrial transcription"/>
    <property type="evidence" value="ECO:0007669"/>
    <property type="project" value="TreeGrafter"/>
</dbReference>
<dbReference type="AlphaFoldDB" id="Q11199"/>
<feature type="domain" description="DNA-directed RNA polymerase C-terminal" evidence="8">
    <location>
        <begin position="1"/>
        <end position="180"/>
    </location>
</feature>
<evidence type="ECO:0000256" key="6">
    <source>
        <dbReference type="ARBA" id="ARBA00023163"/>
    </source>
</evidence>
<dbReference type="PANTHER" id="PTHR10102">
    <property type="entry name" value="DNA-DIRECTED RNA POLYMERASE, MITOCHONDRIAL"/>
    <property type="match status" value="1"/>
</dbReference>
<keyword evidence="5" id="KW-0548">Nucleotidyltransferase</keyword>
<dbReference type="InterPro" id="IPR046950">
    <property type="entry name" value="DNA-dir_Rpol_C_phage-type"/>
</dbReference>
<dbReference type="Gene3D" id="1.10.150.20">
    <property type="entry name" value="5' to 3' exonuclease, C-terminal subdomain"/>
    <property type="match status" value="1"/>
</dbReference>
<keyword evidence="6" id="KW-0804">Transcription</keyword>
<feature type="non-terminal residue" evidence="9">
    <location>
        <position position="180"/>
    </location>
</feature>
<feature type="non-terminal residue" evidence="9">
    <location>
        <position position="1"/>
    </location>
</feature>
<dbReference type="SUPFAM" id="SSF56672">
    <property type="entry name" value="DNA/RNA polymerases"/>
    <property type="match status" value="1"/>
</dbReference>
<accession>Q11199</accession>
<dbReference type="PIR" id="S66156">
    <property type="entry name" value="S66156"/>
</dbReference>
<reference evidence="9" key="1">
    <citation type="journal article" date="1996" name="Nucleic Acids Res.">
        <title>Sequences homologous to yeast mitochondrial and bacteriophage T3 and T7 RNA polymerases are widespread throughout the eukaryotic lineage.</title>
        <authorList>
            <person name="Cermakian N."/>
            <person name="Ikeda T.M."/>
            <person name="Cedergren R."/>
            <person name="Gray M.W."/>
        </authorList>
    </citation>
    <scope>NUCLEOTIDE SEQUENCE</scope>
</reference>
<name>Q11199_9STRA</name>
<dbReference type="EC" id="2.7.7.6" evidence="2"/>
<evidence type="ECO:0000259" key="8">
    <source>
        <dbReference type="Pfam" id="PF00940"/>
    </source>
</evidence>
<dbReference type="GO" id="GO:0003677">
    <property type="term" value="F:DNA binding"/>
    <property type="evidence" value="ECO:0007669"/>
    <property type="project" value="InterPro"/>
</dbReference>
<evidence type="ECO:0000256" key="5">
    <source>
        <dbReference type="ARBA" id="ARBA00022695"/>
    </source>
</evidence>
<dbReference type="GO" id="GO:0003899">
    <property type="term" value="F:DNA-directed RNA polymerase activity"/>
    <property type="evidence" value="ECO:0007669"/>
    <property type="project" value="UniProtKB-EC"/>
</dbReference>
<evidence type="ECO:0000256" key="3">
    <source>
        <dbReference type="ARBA" id="ARBA00022478"/>
    </source>
</evidence>
<evidence type="ECO:0000313" key="9">
    <source>
        <dbReference type="EMBL" id="AAB01081.1"/>
    </source>
</evidence>